<dbReference type="EMBL" id="JAPUBN010000006">
    <property type="protein sequence ID" value="MCZ2720413.1"/>
    <property type="molecule type" value="Genomic_DNA"/>
</dbReference>
<dbReference type="InterPro" id="IPR012433">
    <property type="entry name" value="Imm11"/>
</dbReference>
<evidence type="ECO:0000259" key="1">
    <source>
        <dbReference type="Pfam" id="PF07791"/>
    </source>
</evidence>
<sequence length="233" mass="27502">MACTIDEDFSKDEFLIAFISEEGEQNYQALVKHAQANRGRVTREEIFQKLNGGEAFTYYERKKKILIYDFDTDLLPKSLCAVDVNNIYDFSNFFGHTYMVSQTFKDIIESVEPGVHDFIHFDLMDNMKNKIADYYYFICKNLIDSINPNVGGLERRHVDFKDDYADYYYYGALPGNENNQVLFKDKLKGKACFYELHWDEEYIFITDEVYQKIQQAGLKPLRFGYKFKEQSMS</sequence>
<comment type="caution">
    <text evidence="2">The sequence shown here is derived from an EMBL/GenBank/DDBJ whole genome shotgun (WGS) entry which is preliminary data.</text>
</comment>
<name>A0ABT4JPV9_9GAMM</name>
<proteinExistence type="predicted"/>
<feature type="domain" description="Immunity MXAN-0049 protein" evidence="1">
    <location>
        <begin position="89"/>
        <end position="223"/>
    </location>
</feature>
<dbReference type="RefSeq" id="WP_269122281.1">
    <property type="nucleotide sequence ID" value="NZ_JAPUBN010000006.1"/>
</dbReference>
<dbReference type="Pfam" id="PF07791">
    <property type="entry name" value="Imm11"/>
    <property type="match status" value="1"/>
</dbReference>
<keyword evidence="3" id="KW-1185">Reference proteome</keyword>
<dbReference type="Proteomes" id="UP001149719">
    <property type="component" value="Unassembled WGS sequence"/>
</dbReference>
<evidence type="ECO:0000313" key="2">
    <source>
        <dbReference type="EMBL" id="MCZ2720413.1"/>
    </source>
</evidence>
<gene>
    <name evidence="2" type="ORF">O1D97_01820</name>
</gene>
<organism evidence="2 3">
    <name type="scientific">Marinomonas phaeophyticola</name>
    <dbReference type="NCBI Taxonomy" id="3004091"/>
    <lineage>
        <taxon>Bacteria</taxon>
        <taxon>Pseudomonadati</taxon>
        <taxon>Pseudomonadota</taxon>
        <taxon>Gammaproteobacteria</taxon>
        <taxon>Oceanospirillales</taxon>
        <taxon>Oceanospirillaceae</taxon>
        <taxon>Marinomonas</taxon>
    </lineage>
</organism>
<accession>A0ABT4JPV9</accession>
<reference evidence="2" key="1">
    <citation type="submission" date="2022-12" db="EMBL/GenBank/DDBJ databases">
        <title>Marinomonas 15G1-11 sp. nov, isolated from marine algae.</title>
        <authorList>
            <person name="Butt M."/>
            <person name="Choi D.G."/>
            <person name="Kim J.M."/>
            <person name="Lee J.K."/>
            <person name="Baek J.H."/>
            <person name="Jeon C.O."/>
        </authorList>
    </citation>
    <scope>NUCLEOTIDE SEQUENCE</scope>
    <source>
        <strain evidence="2">15G1-11</strain>
    </source>
</reference>
<protein>
    <recommendedName>
        <fullName evidence="1">Immunity MXAN-0049 protein domain-containing protein</fullName>
    </recommendedName>
</protein>
<evidence type="ECO:0000313" key="3">
    <source>
        <dbReference type="Proteomes" id="UP001149719"/>
    </source>
</evidence>